<dbReference type="GO" id="GO:0006631">
    <property type="term" value="P:fatty acid metabolic process"/>
    <property type="evidence" value="ECO:0007669"/>
    <property type="project" value="TreeGrafter"/>
</dbReference>
<dbReference type="Gene3D" id="1.20.80.10">
    <property type="match status" value="1"/>
</dbReference>
<dbReference type="InterPro" id="IPR014352">
    <property type="entry name" value="FERM/acyl-CoA-bd_prot_sf"/>
</dbReference>
<dbReference type="PRINTS" id="PR00689">
    <property type="entry name" value="ACOABINDINGP"/>
</dbReference>
<sequence>MTAFEDAAAAVKTLTYNPNNDELLALYGLFKQATVGDNTTAKPGMLELQAGAKWGAWTKNQGMSKADAEAQYVALVESLKAKQ</sequence>
<dbReference type="OrthoDB" id="346910at2759"/>
<dbReference type="Pfam" id="PF00887">
    <property type="entry name" value="ACBP"/>
    <property type="match status" value="1"/>
</dbReference>
<dbReference type="GO" id="GO:0000062">
    <property type="term" value="F:fatty-acyl-CoA binding"/>
    <property type="evidence" value="ECO:0007669"/>
    <property type="project" value="InterPro"/>
</dbReference>
<dbReference type="EMBL" id="QEAP01000342">
    <property type="protein sequence ID" value="TPX68793.1"/>
    <property type="molecule type" value="Genomic_DNA"/>
</dbReference>
<feature type="domain" description="ACB" evidence="3">
    <location>
        <begin position="1"/>
        <end position="83"/>
    </location>
</feature>
<comment type="caution">
    <text evidence="4">The sequence shown here is derived from an EMBL/GenBank/DDBJ whole genome shotgun (WGS) entry which is preliminary data.</text>
</comment>
<proteinExistence type="inferred from homology"/>
<dbReference type="PROSITE" id="PS51228">
    <property type="entry name" value="ACB_2"/>
    <property type="match status" value="1"/>
</dbReference>
<dbReference type="InterPro" id="IPR035984">
    <property type="entry name" value="Acyl-CoA-binding_sf"/>
</dbReference>
<keyword evidence="2" id="KW-0446">Lipid-binding</keyword>
<dbReference type="STRING" id="246404.A0A507EXL4"/>
<evidence type="ECO:0000259" key="3">
    <source>
        <dbReference type="PROSITE" id="PS51228"/>
    </source>
</evidence>
<evidence type="ECO:0000256" key="2">
    <source>
        <dbReference type="ARBA" id="ARBA00023121"/>
    </source>
</evidence>
<organism evidence="4 5">
    <name type="scientific">Chytriomyces confervae</name>
    <dbReference type="NCBI Taxonomy" id="246404"/>
    <lineage>
        <taxon>Eukaryota</taxon>
        <taxon>Fungi</taxon>
        <taxon>Fungi incertae sedis</taxon>
        <taxon>Chytridiomycota</taxon>
        <taxon>Chytridiomycota incertae sedis</taxon>
        <taxon>Chytridiomycetes</taxon>
        <taxon>Chytridiales</taxon>
        <taxon>Chytriomycetaceae</taxon>
        <taxon>Chytriomyces</taxon>
    </lineage>
</organism>
<dbReference type="PANTHER" id="PTHR23310">
    <property type="entry name" value="ACYL-COA-BINDING PROTEIN, ACBP"/>
    <property type="match status" value="1"/>
</dbReference>
<protein>
    <recommendedName>
        <fullName evidence="3">ACB domain-containing protein</fullName>
    </recommendedName>
</protein>
<evidence type="ECO:0000313" key="4">
    <source>
        <dbReference type="EMBL" id="TPX68793.1"/>
    </source>
</evidence>
<dbReference type="SUPFAM" id="SSF47027">
    <property type="entry name" value="Acyl-CoA binding protein"/>
    <property type="match status" value="1"/>
</dbReference>
<dbReference type="PANTHER" id="PTHR23310:SF62">
    <property type="entry name" value="ACYL-COA BINDING PROTEIN 1, ISOFORM A"/>
    <property type="match status" value="1"/>
</dbReference>
<gene>
    <name evidence="4" type="ORF">CcCBS67573_g07069</name>
</gene>
<dbReference type="InterPro" id="IPR000582">
    <property type="entry name" value="Acyl-CoA-binding_protein"/>
</dbReference>
<comment type="similarity">
    <text evidence="1">Belongs to the ACBP family.</text>
</comment>
<reference evidence="4 5" key="1">
    <citation type="journal article" date="2019" name="Sci. Rep.">
        <title>Comparative genomics of chytrid fungi reveal insights into the obligate biotrophic and pathogenic lifestyle of Synchytrium endobioticum.</title>
        <authorList>
            <person name="van de Vossenberg B.T.L.H."/>
            <person name="Warris S."/>
            <person name="Nguyen H.D.T."/>
            <person name="van Gent-Pelzer M.P.E."/>
            <person name="Joly D.L."/>
            <person name="van de Geest H.C."/>
            <person name="Bonants P.J.M."/>
            <person name="Smith D.S."/>
            <person name="Levesque C.A."/>
            <person name="van der Lee T.A.J."/>
        </authorList>
    </citation>
    <scope>NUCLEOTIDE SEQUENCE [LARGE SCALE GENOMIC DNA]</scope>
    <source>
        <strain evidence="4 5">CBS 675.73</strain>
    </source>
</reference>
<evidence type="ECO:0000313" key="5">
    <source>
        <dbReference type="Proteomes" id="UP000320333"/>
    </source>
</evidence>
<keyword evidence="5" id="KW-1185">Reference proteome</keyword>
<name>A0A507EXL4_9FUNG</name>
<evidence type="ECO:0000256" key="1">
    <source>
        <dbReference type="ARBA" id="ARBA00005567"/>
    </source>
</evidence>
<accession>A0A507EXL4</accession>
<dbReference type="Proteomes" id="UP000320333">
    <property type="component" value="Unassembled WGS sequence"/>
</dbReference>
<dbReference type="AlphaFoldDB" id="A0A507EXL4"/>